<evidence type="ECO:0000256" key="3">
    <source>
        <dbReference type="ARBA" id="ARBA00022989"/>
    </source>
</evidence>
<evidence type="ECO:0000313" key="9">
    <source>
        <dbReference type="Proteomes" id="UP000663828"/>
    </source>
</evidence>
<feature type="transmembrane region" description="Helical" evidence="5">
    <location>
        <begin position="76"/>
        <end position="103"/>
    </location>
</feature>
<dbReference type="InterPro" id="IPR024041">
    <property type="entry name" value="NH4_transpt_AmtB-like_dom"/>
</dbReference>
<sequence>MVIDTLAGIIAALKCIHVHDTCGVNNLHRMPGIIAEITSIIVASIGDRSGYLSHLTDSCLSGGNPRSNSTQSAYQAAALGMTLDMAIVGALVAGIVLPLLIFAYKSQDFDDDSCGPIAQTSTKF</sequence>
<dbReference type="Proteomes" id="UP000663852">
    <property type="component" value="Unassembled WGS sequence"/>
</dbReference>
<evidence type="ECO:0000313" key="10">
    <source>
        <dbReference type="Proteomes" id="UP000663852"/>
    </source>
</evidence>
<dbReference type="AlphaFoldDB" id="A0A813S8I5"/>
<protein>
    <recommendedName>
        <fullName evidence="6">Ammonium transporter AmtB-like domain-containing protein</fullName>
    </recommendedName>
</protein>
<dbReference type="Pfam" id="PF00909">
    <property type="entry name" value="Ammonium_transp"/>
    <property type="match status" value="1"/>
</dbReference>
<evidence type="ECO:0000256" key="4">
    <source>
        <dbReference type="ARBA" id="ARBA00023136"/>
    </source>
</evidence>
<evidence type="ECO:0000313" key="8">
    <source>
        <dbReference type="EMBL" id="CAF1186085.1"/>
    </source>
</evidence>
<dbReference type="Gene3D" id="1.10.3430.10">
    <property type="entry name" value="Ammonium transporter AmtB like domains"/>
    <property type="match status" value="1"/>
</dbReference>
<dbReference type="EMBL" id="CAJNOR010001701">
    <property type="protein sequence ID" value="CAF1186085.1"/>
    <property type="molecule type" value="Genomic_DNA"/>
</dbReference>
<gene>
    <name evidence="7" type="ORF">EDS130_LOCUS4580</name>
    <name evidence="8" type="ORF">XAT740_LOCUS22847</name>
</gene>
<evidence type="ECO:0000256" key="5">
    <source>
        <dbReference type="SAM" id="Phobius"/>
    </source>
</evidence>
<dbReference type="Proteomes" id="UP000663828">
    <property type="component" value="Unassembled WGS sequence"/>
</dbReference>
<dbReference type="GO" id="GO:0016020">
    <property type="term" value="C:membrane"/>
    <property type="evidence" value="ECO:0007669"/>
    <property type="project" value="UniProtKB-SubCell"/>
</dbReference>
<evidence type="ECO:0000259" key="6">
    <source>
        <dbReference type="Pfam" id="PF00909"/>
    </source>
</evidence>
<keyword evidence="9" id="KW-1185">Reference proteome</keyword>
<keyword evidence="2 5" id="KW-0812">Transmembrane</keyword>
<dbReference type="GO" id="GO:0008519">
    <property type="term" value="F:ammonium channel activity"/>
    <property type="evidence" value="ECO:0007669"/>
    <property type="project" value="InterPro"/>
</dbReference>
<dbReference type="EMBL" id="CAJNOJ010000012">
    <property type="protein sequence ID" value="CAF0795692.1"/>
    <property type="molecule type" value="Genomic_DNA"/>
</dbReference>
<keyword evidence="3 5" id="KW-1133">Transmembrane helix</keyword>
<accession>A0A813S8I5</accession>
<dbReference type="SUPFAM" id="SSF111352">
    <property type="entry name" value="Ammonium transporter"/>
    <property type="match status" value="1"/>
</dbReference>
<proteinExistence type="predicted"/>
<comment type="caution">
    <text evidence="7">The sequence shown here is derived from an EMBL/GenBank/DDBJ whole genome shotgun (WGS) entry which is preliminary data.</text>
</comment>
<reference evidence="7" key="1">
    <citation type="submission" date="2021-02" db="EMBL/GenBank/DDBJ databases">
        <authorList>
            <person name="Nowell W R."/>
        </authorList>
    </citation>
    <scope>NUCLEOTIDE SEQUENCE</scope>
</reference>
<name>A0A813S8I5_ADIRI</name>
<keyword evidence="4 5" id="KW-0472">Membrane</keyword>
<evidence type="ECO:0000256" key="2">
    <source>
        <dbReference type="ARBA" id="ARBA00022692"/>
    </source>
</evidence>
<dbReference type="InterPro" id="IPR029020">
    <property type="entry name" value="Ammonium/urea_transptr"/>
</dbReference>
<organism evidence="7 10">
    <name type="scientific">Adineta ricciae</name>
    <name type="common">Rotifer</name>
    <dbReference type="NCBI Taxonomy" id="249248"/>
    <lineage>
        <taxon>Eukaryota</taxon>
        <taxon>Metazoa</taxon>
        <taxon>Spiralia</taxon>
        <taxon>Gnathifera</taxon>
        <taxon>Rotifera</taxon>
        <taxon>Eurotatoria</taxon>
        <taxon>Bdelloidea</taxon>
        <taxon>Adinetida</taxon>
        <taxon>Adinetidae</taxon>
        <taxon>Adineta</taxon>
    </lineage>
</organism>
<evidence type="ECO:0000256" key="1">
    <source>
        <dbReference type="ARBA" id="ARBA00004141"/>
    </source>
</evidence>
<comment type="subcellular location">
    <subcellularLocation>
        <location evidence="1">Membrane</location>
        <topology evidence="1">Multi-pass membrane protein</topology>
    </subcellularLocation>
</comment>
<dbReference type="OrthoDB" id="534912at2759"/>
<evidence type="ECO:0000313" key="7">
    <source>
        <dbReference type="EMBL" id="CAF0795692.1"/>
    </source>
</evidence>
<feature type="domain" description="Ammonium transporter AmtB-like" evidence="6">
    <location>
        <begin position="13"/>
        <end position="105"/>
    </location>
</feature>